<reference evidence="1" key="2">
    <citation type="journal article" date="2015" name="Fish Shellfish Immunol.">
        <title>Early steps in the European eel (Anguilla anguilla)-Vibrio vulnificus interaction in the gills: Role of the RtxA13 toxin.</title>
        <authorList>
            <person name="Callol A."/>
            <person name="Pajuelo D."/>
            <person name="Ebbesson L."/>
            <person name="Teles M."/>
            <person name="MacKenzie S."/>
            <person name="Amaro C."/>
        </authorList>
    </citation>
    <scope>NUCLEOTIDE SEQUENCE</scope>
</reference>
<proteinExistence type="predicted"/>
<organism evidence="1">
    <name type="scientific">Anguilla anguilla</name>
    <name type="common">European freshwater eel</name>
    <name type="synonym">Muraena anguilla</name>
    <dbReference type="NCBI Taxonomy" id="7936"/>
    <lineage>
        <taxon>Eukaryota</taxon>
        <taxon>Metazoa</taxon>
        <taxon>Chordata</taxon>
        <taxon>Craniata</taxon>
        <taxon>Vertebrata</taxon>
        <taxon>Euteleostomi</taxon>
        <taxon>Actinopterygii</taxon>
        <taxon>Neopterygii</taxon>
        <taxon>Teleostei</taxon>
        <taxon>Anguilliformes</taxon>
        <taxon>Anguillidae</taxon>
        <taxon>Anguilla</taxon>
    </lineage>
</organism>
<sequence>MFSFIFQWVIKVYYYLLHWTCSELQAI</sequence>
<reference evidence="1" key="1">
    <citation type="submission" date="2014-11" db="EMBL/GenBank/DDBJ databases">
        <authorList>
            <person name="Amaro Gonzalez C."/>
        </authorList>
    </citation>
    <scope>NUCLEOTIDE SEQUENCE</scope>
</reference>
<accession>A0A0E9SDD7</accession>
<evidence type="ECO:0000313" key="1">
    <source>
        <dbReference type="EMBL" id="JAH38533.1"/>
    </source>
</evidence>
<protein>
    <submittedName>
        <fullName evidence="1">Uncharacterized protein</fullName>
    </submittedName>
</protein>
<dbReference type="AlphaFoldDB" id="A0A0E9SDD7"/>
<name>A0A0E9SDD7_ANGAN</name>
<dbReference type="EMBL" id="GBXM01070044">
    <property type="protein sequence ID" value="JAH38533.1"/>
    <property type="molecule type" value="Transcribed_RNA"/>
</dbReference>